<evidence type="ECO:0000313" key="1">
    <source>
        <dbReference type="EMBL" id="VDL88125.1"/>
    </source>
</evidence>
<proteinExistence type="predicted"/>
<accession>A0A183SBZ2</accession>
<gene>
    <name evidence="1" type="ORF">SSLN_LOCUS1740</name>
</gene>
<dbReference type="WBParaSite" id="SSLN_0000180701-mRNA-1">
    <property type="protein sequence ID" value="SSLN_0000180701-mRNA-1"/>
    <property type="gene ID" value="SSLN_0000180701"/>
</dbReference>
<reference evidence="1 2" key="2">
    <citation type="submission" date="2018-11" db="EMBL/GenBank/DDBJ databases">
        <authorList>
            <consortium name="Pathogen Informatics"/>
        </authorList>
    </citation>
    <scope>NUCLEOTIDE SEQUENCE [LARGE SCALE GENOMIC DNA]</scope>
    <source>
        <strain evidence="1 2">NST_G2</strain>
    </source>
</reference>
<dbReference type="EMBL" id="UYSU01006157">
    <property type="protein sequence ID" value="VDL88125.1"/>
    <property type="molecule type" value="Genomic_DNA"/>
</dbReference>
<reference evidence="3" key="1">
    <citation type="submission" date="2016-06" db="UniProtKB">
        <authorList>
            <consortium name="WormBaseParasite"/>
        </authorList>
    </citation>
    <scope>IDENTIFICATION</scope>
</reference>
<keyword evidence="2" id="KW-1185">Reference proteome</keyword>
<dbReference type="AlphaFoldDB" id="A0A183SBZ2"/>
<evidence type="ECO:0000313" key="2">
    <source>
        <dbReference type="Proteomes" id="UP000275846"/>
    </source>
</evidence>
<name>A0A183SBZ2_SCHSO</name>
<evidence type="ECO:0000313" key="3">
    <source>
        <dbReference type="WBParaSite" id="SSLN_0000180701-mRNA-1"/>
    </source>
</evidence>
<sequence>MRIPGCSSRWASISIAENRRLKRVGASTQPCFTPLVTANASDAVPLSVTRTVIPRVGASTQPCITPLVTANAWDTVPLSVTRAVIPFEADAPYA</sequence>
<organism evidence="3">
    <name type="scientific">Schistocephalus solidus</name>
    <name type="common">Tapeworm</name>
    <dbReference type="NCBI Taxonomy" id="70667"/>
    <lineage>
        <taxon>Eukaryota</taxon>
        <taxon>Metazoa</taxon>
        <taxon>Spiralia</taxon>
        <taxon>Lophotrochozoa</taxon>
        <taxon>Platyhelminthes</taxon>
        <taxon>Cestoda</taxon>
        <taxon>Eucestoda</taxon>
        <taxon>Diphyllobothriidea</taxon>
        <taxon>Diphyllobothriidae</taxon>
        <taxon>Schistocephalus</taxon>
    </lineage>
</organism>
<protein>
    <submittedName>
        <fullName evidence="1 3">Uncharacterized protein</fullName>
    </submittedName>
</protein>
<dbReference type="Proteomes" id="UP000275846">
    <property type="component" value="Unassembled WGS sequence"/>
</dbReference>